<accession>A0A2S9XRA1</accession>
<feature type="region of interest" description="Disordered" evidence="1">
    <location>
        <begin position="1"/>
        <end position="20"/>
    </location>
</feature>
<evidence type="ECO:0000313" key="2">
    <source>
        <dbReference type="EMBL" id="PRP95392.1"/>
    </source>
</evidence>
<keyword evidence="3" id="KW-1185">Reference proteome</keyword>
<proteinExistence type="predicted"/>
<dbReference type="AlphaFoldDB" id="A0A2S9XRA1"/>
<comment type="caution">
    <text evidence="2">The sequence shown here is derived from an EMBL/GenBank/DDBJ whole genome shotgun (WGS) entry which is preliminary data.</text>
</comment>
<organism evidence="2 3">
    <name type="scientific">Enhygromyxa salina</name>
    <dbReference type="NCBI Taxonomy" id="215803"/>
    <lineage>
        <taxon>Bacteria</taxon>
        <taxon>Pseudomonadati</taxon>
        <taxon>Myxococcota</taxon>
        <taxon>Polyangia</taxon>
        <taxon>Nannocystales</taxon>
        <taxon>Nannocystaceae</taxon>
        <taxon>Enhygromyxa</taxon>
    </lineage>
</organism>
<dbReference type="EMBL" id="PVNK01000171">
    <property type="protein sequence ID" value="PRP95392.1"/>
    <property type="molecule type" value="Genomic_DNA"/>
</dbReference>
<reference evidence="2 3" key="1">
    <citation type="submission" date="2018-03" db="EMBL/GenBank/DDBJ databases">
        <title>Draft Genome Sequences of the Obligatory Marine Myxobacteria Enhygromyxa salina SWB005.</title>
        <authorList>
            <person name="Poehlein A."/>
            <person name="Moghaddam J.A."/>
            <person name="Harms H."/>
            <person name="Alanjari M."/>
            <person name="Koenig G.M."/>
            <person name="Daniel R."/>
            <person name="Schaeberle T.F."/>
        </authorList>
    </citation>
    <scope>NUCLEOTIDE SEQUENCE [LARGE SCALE GENOMIC DNA]</scope>
    <source>
        <strain evidence="2 3">SWB005</strain>
    </source>
</reference>
<name>A0A2S9XRA1_9BACT</name>
<gene>
    <name evidence="2" type="ORF">ENSA5_39770</name>
</gene>
<evidence type="ECO:0000313" key="3">
    <source>
        <dbReference type="Proteomes" id="UP000237968"/>
    </source>
</evidence>
<sequence length="36" mass="4038">MVFATSQREHTPSGARVGCEPWDDLGDVSRVLHARR</sequence>
<evidence type="ECO:0000256" key="1">
    <source>
        <dbReference type="SAM" id="MobiDB-lite"/>
    </source>
</evidence>
<dbReference type="Proteomes" id="UP000237968">
    <property type="component" value="Unassembled WGS sequence"/>
</dbReference>
<protein>
    <submittedName>
        <fullName evidence="2">Uncharacterized protein</fullName>
    </submittedName>
</protein>